<evidence type="ECO:0000313" key="1">
    <source>
        <dbReference type="EMBL" id="KAI3765200.1"/>
    </source>
</evidence>
<dbReference type="EMBL" id="CM042011">
    <property type="protein sequence ID" value="KAI3765200.1"/>
    <property type="molecule type" value="Genomic_DNA"/>
</dbReference>
<dbReference type="Proteomes" id="UP001055811">
    <property type="component" value="Linkage Group LG03"/>
</dbReference>
<proteinExistence type="predicted"/>
<accession>A0ACB9F2S1</accession>
<protein>
    <submittedName>
        <fullName evidence="1">Uncharacterized protein</fullName>
    </submittedName>
</protein>
<organism evidence="1 2">
    <name type="scientific">Cichorium intybus</name>
    <name type="common">Chicory</name>
    <dbReference type="NCBI Taxonomy" id="13427"/>
    <lineage>
        <taxon>Eukaryota</taxon>
        <taxon>Viridiplantae</taxon>
        <taxon>Streptophyta</taxon>
        <taxon>Embryophyta</taxon>
        <taxon>Tracheophyta</taxon>
        <taxon>Spermatophyta</taxon>
        <taxon>Magnoliopsida</taxon>
        <taxon>eudicotyledons</taxon>
        <taxon>Gunneridae</taxon>
        <taxon>Pentapetalae</taxon>
        <taxon>asterids</taxon>
        <taxon>campanulids</taxon>
        <taxon>Asterales</taxon>
        <taxon>Asteraceae</taxon>
        <taxon>Cichorioideae</taxon>
        <taxon>Cichorieae</taxon>
        <taxon>Cichoriinae</taxon>
        <taxon>Cichorium</taxon>
    </lineage>
</organism>
<reference evidence="2" key="1">
    <citation type="journal article" date="2022" name="Mol. Ecol. Resour.">
        <title>The genomes of chicory, endive, great burdock and yacon provide insights into Asteraceae palaeo-polyploidization history and plant inulin production.</title>
        <authorList>
            <person name="Fan W."/>
            <person name="Wang S."/>
            <person name="Wang H."/>
            <person name="Wang A."/>
            <person name="Jiang F."/>
            <person name="Liu H."/>
            <person name="Zhao H."/>
            <person name="Xu D."/>
            <person name="Zhang Y."/>
        </authorList>
    </citation>
    <scope>NUCLEOTIDE SEQUENCE [LARGE SCALE GENOMIC DNA]</scope>
    <source>
        <strain evidence="2">cv. Punajuju</strain>
    </source>
</reference>
<evidence type="ECO:0000313" key="2">
    <source>
        <dbReference type="Proteomes" id="UP001055811"/>
    </source>
</evidence>
<keyword evidence="2" id="KW-1185">Reference proteome</keyword>
<gene>
    <name evidence="1" type="ORF">L2E82_15228</name>
</gene>
<name>A0ACB9F2S1_CICIN</name>
<comment type="caution">
    <text evidence="1">The sequence shown here is derived from an EMBL/GenBank/DDBJ whole genome shotgun (WGS) entry which is preliminary data.</text>
</comment>
<reference evidence="1 2" key="2">
    <citation type="journal article" date="2022" name="Mol. Ecol. Resour.">
        <title>The genomes of chicory, endive, great burdock and yacon provide insights into Asteraceae paleo-polyploidization history and plant inulin production.</title>
        <authorList>
            <person name="Fan W."/>
            <person name="Wang S."/>
            <person name="Wang H."/>
            <person name="Wang A."/>
            <person name="Jiang F."/>
            <person name="Liu H."/>
            <person name="Zhao H."/>
            <person name="Xu D."/>
            <person name="Zhang Y."/>
        </authorList>
    </citation>
    <scope>NUCLEOTIDE SEQUENCE [LARGE SCALE GENOMIC DNA]</scope>
    <source>
        <strain evidence="2">cv. Punajuju</strain>
        <tissue evidence="1">Leaves</tissue>
    </source>
</reference>
<sequence>MYMSIPNLEISWSRQKSLNTQSRFGSWNSITEDSLISAELKYHPLIFIILYTPGLQPSDFDLKRPIV</sequence>